<accession>A0A7D9J0I1</accession>
<feature type="non-terminal residue" evidence="2">
    <location>
        <position position="323"/>
    </location>
</feature>
<reference evidence="2" key="1">
    <citation type="submission" date="2020-04" db="EMBL/GenBank/DDBJ databases">
        <authorList>
            <person name="Alioto T."/>
            <person name="Alioto T."/>
            <person name="Gomez Garrido J."/>
        </authorList>
    </citation>
    <scope>NUCLEOTIDE SEQUENCE</scope>
    <source>
        <strain evidence="2">A484AB</strain>
    </source>
</reference>
<gene>
    <name evidence="2" type="ORF">PACLA_8A054644</name>
</gene>
<dbReference type="Proteomes" id="UP001152795">
    <property type="component" value="Unassembled WGS sequence"/>
</dbReference>
<dbReference type="AlphaFoldDB" id="A0A7D9J0I1"/>
<evidence type="ECO:0000313" key="2">
    <source>
        <dbReference type="EMBL" id="CAB4017916.1"/>
    </source>
</evidence>
<feature type="region of interest" description="Disordered" evidence="1">
    <location>
        <begin position="1"/>
        <end position="66"/>
    </location>
</feature>
<keyword evidence="3" id="KW-1185">Reference proteome</keyword>
<proteinExistence type="predicted"/>
<feature type="region of interest" description="Disordered" evidence="1">
    <location>
        <begin position="78"/>
        <end position="112"/>
    </location>
</feature>
<protein>
    <submittedName>
        <fullName evidence="2">Uncharacterized protein</fullName>
    </submittedName>
</protein>
<feature type="compositionally biased region" description="Acidic residues" evidence="1">
    <location>
        <begin position="101"/>
        <end position="112"/>
    </location>
</feature>
<dbReference type="OrthoDB" id="6627674at2759"/>
<name>A0A7D9J0I1_PARCT</name>
<dbReference type="SMART" id="SM00597">
    <property type="entry name" value="ZnF_TTF"/>
    <property type="match status" value="1"/>
</dbReference>
<dbReference type="EMBL" id="CACRXK020009766">
    <property type="protein sequence ID" value="CAB4017916.1"/>
    <property type="molecule type" value="Genomic_DNA"/>
</dbReference>
<evidence type="ECO:0000256" key="1">
    <source>
        <dbReference type="SAM" id="MobiDB-lite"/>
    </source>
</evidence>
<dbReference type="InterPro" id="IPR006580">
    <property type="entry name" value="Znf_TTF"/>
</dbReference>
<comment type="caution">
    <text evidence="2">The sequence shown here is derived from an EMBL/GenBank/DDBJ whole genome shotgun (WGS) entry which is preliminary data.</text>
</comment>
<organism evidence="2 3">
    <name type="scientific">Paramuricea clavata</name>
    <name type="common">Red gorgonian</name>
    <name type="synonym">Violescent sea-whip</name>
    <dbReference type="NCBI Taxonomy" id="317549"/>
    <lineage>
        <taxon>Eukaryota</taxon>
        <taxon>Metazoa</taxon>
        <taxon>Cnidaria</taxon>
        <taxon>Anthozoa</taxon>
        <taxon>Octocorallia</taxon>
        <taxon>Malacalcyonacea</taxon>
        <taxon>Plexauridae</taxon>
        <taxon>Paramuricea</taxon>
    </lineage>
</organism>
<feature type="compositionally biased region" description="Polar residues" evidence="1">
    <location>
        <begin position="8"/>
        <end position="23"/>
    </location>
</feature>
<feature type="compositionally biased region" description="Polar residues" evidence="1">
    <location>
        <begin position="32"/>
        <end position="53"/>
    </location>
</feature>
<sequence length="323" mass="35869">AQAAKSKAGSTAQTKPTTTNVQTPEEDDVQETIPSTSATEDSEETVLSSTSSAYDCVTTGSDQTTSTTMSIVSDLMELDESACDPRSTTATKNRNEKERDNSEDEREFSDNSDDELITEVDWVQCAEAAISCKKIAIRLQKSVDLALAKYNEGEVPVAESDLPDPVSKDPGLRPLITTKRQRLYLAQIGPQQPKLFNYPPNEDITSSSKQNRFTAVWFSQYPFLEYSTEKDAAFCFVCQMFPKGIDRERSTQNWCSTGVRKWDKMKSRGAGNPGKLSNSEHRSSKAHNAAFLDYVHFMSNNSQSHVDSLLDTEVRAKAVQLQE</sequence>
<evidence type="ECO:0000313" key="3">
    <source>
        <dbReference type="Proteomes" id="UP001152795"/>
    </source>
</evidence>